<dbReference type="eggNOG" id="KOG0476">
    <property type="taxonomic scope" value="Eukaryota"/>
</dbReference>
<keyword evidence="1" id="KW-1133">Transmembrane helix</keyword>
<name>A0A1I7SKD0_BURXY</name>
<reference evidence="3" key="1">
    <citation type="submission" date="2016-11" db="UniProtKB">
        <authorList>
            <consortium name="WormBaseParasite"/>
        </authorList>
    </citation>
    <scope>IDENTIFICATION</scope>
</reference>
<keyword evidence="1" id="KW-0812">Transmembrane</keyword>
<accession>A0A1I7SKD0</accession>
<evidence type="ECO:0000256" key="1">
    <source>
        <dbReference type="SAM" id="Phobius"/>
    </source>
</evidence>
<feature type="transmembrane region" description="Helical" evidence="1">
    <location>
        <begin position="38"/>
        <end position="59"/>
    </location>
</feature>
<dbReference type="AlphaFoldDB" id="A0A1I7SKD0"/>
<dbReference type="Proteomes" id="UP000095284">
    <property type="component" value="Unplaced"/>
</dbReference>
<evidence type="ECO:0000313" key="2">
    <source>
        <dbReference type="Proteomes" id="UP000095284"/>
    </source>
</evidence>
<proteinExistence type="predicted"/>
<dbReference type="WBParaSite" id="BXY_1351000.1">
    <property type="protein sequence ID" value="BXY_1351000.1"/>
    <property type="gene ID" value="BXY_1351000"/>
</dbReference>
<organism evidence="2 3">
    <name type="scientific">Bursaphelenchus xylophilus</name>
    <name type="common">Pinewood nematode worm</name>
    <name type="synonym">Aphelenchoides xylophilus</name>
    <dbReference type="NCBI Taxonomy" id="6326"/>
    <lineage>
        <taxon>Eukaryota</taxon>
        <taxon>Metazoa</taxon>
        <taxon>Ecdysozoa</taxon>
        <taxon>Nematoda</taxon>
        <taxon>Chromadorea</taxon>
        <taxon>Rhabditida</taxon>
        <taxon>Tylenchina</taxon>
        <taxon>Tylenchomorpha</taxon>
        <taxon>Aphelenchoidea</taxon>
        <taxon>Aphelenchoididae</taxon>
        <taxon>Bursaphelenchus</taxon>
    </lineage>
</organism>
<sequence>MFSAVTLGRRRKARLRETTTQFIQRHWTNFLHFLVEDWFISAMLGFITATLSILVDVIYEYLKHCK</sequence>
<keyword evidence="1" id="KW-0472">Membrane</keyword>
<protein>
    <submittedName>
        <fullName evidence="3">Uncharacterized protein</fullName>
    </submittedName>
</protein>
<evidence type="ECO:0000313" key="3">
    <source>
        <dbReference type="WBParaSite" id="BXY_1351000.1"/>
    </source>
</evidence>